<organism evidence="4 5">
    <name type="scientific">Streptomyces jumonjinensis</name>
    <dbReference type="NCBI Taxonomy" id="1945"/>
    <lineage>
        <taxon>Bacteria</taxon>
        <taxon>Bacillati</taxon>
        <taxon>Actinomycetota</taxon>
        <taxon>Actinomycetes</taxon>
        <taxon>Kitasatosporales</taxon>
        <taxon>Streptomycetaceae</taxon>
        <taxon>Streptomyces</taxon>
    </lineage>
</organism>
<dbReference type="OrthoDB" id="516973at2"/>
<dbReference type="Gene3D" id="2.90.10.10">
    <property type="entry name" value="Bulb-type lectin domain"/>
    <property type="match status" value="1"/>
</dbReference>
<dbReference type="Proteomes" id="UP000419138">
    <property type="component" value="Unassembled WGS sequence"/>
</dbReference>
<feature type="compositionally biased region" description="Basic and acidic residues" evidence="1">
    <location>
        <begin position="1"/>
        <end position="15"/>
    </location>
</feature>
<reference evidence="4 5" key="1">
    <citation type="submission" date="2019-05" db="EMBL/GenBank/DDBJ databases">
        <title>Comparative genomics and metabolomics analyses of clavulanic acid producing Streptomyces species provides insight into specialized metabolism and evolution of beta-lactam biosynthetic gene clusters.</title>
        <authorList>
            <person name="Moore M.A."/>
            <person name="Cruz-Morales P."/>
            <person name="Barona Gomez F."/>
            <person name="Kapil T."/>
        </authorList>
    </citation>
    <scope>NUCLEOTIDE SEQUENCE [LARGE SCALE GENOMIC DNA]</scope>
    <source>
        <strain evidence="4 5">NRRL 5741</strain>
    </source>
</reference>
<proteinExistence type="predicted"/>
<name>A0A646KM01_STRJU</name>
<dbReference type="SUPFAM" id="SSF51110">
    <property type="entry name" value="alpha-D-mannose-specific plant lectins"/>
    <property type="match status" value="1"/>
</dbReference>
<evidence type="ECO:0000313" key="4">
    <source>
        <dbReference type="EMBL" id="MQT03344.1"/>
    </source>
</evidence>
<keyword evidence="2" id="KW-0732">Signal</keyword>
<dbReference type="AlphaFoldDB" id="A0A646KM01"/>
<comment type="caution">
    <text evidence="4">The sequence shown here is derived from an EMBL/GenBank/DDBJ whole genome shotgun (WGS) entry which is preliminary data.</text>
</comment>
<evidence type="ECO:0000256" key="2">
    <source>
        <dbReference type="SAM" id="SignalP"/>
    </source>
</evidence>
<feature type="signal peptide" evidence="2">
    <location>
        <begin position="1"/>
        <end position="46"/>
    </location>
</feature>
<dbReference type="InterPro" id="IPR001480">
    <property type="entry name" value="Bulb-type_lectin_dom"/>
</dbReference>
<feature type="chain" id="PRO_5024803453" description="Bulb-type lectin domain-containing protein" evidence="2">
    <location>
        <begin position="47"/>
        <end position="161"/>
    </location>
</feature>
<evidence type="ECO:0000259" key="3">
    <source>
        <dbReference type="PROSITE" id="PS50927"/>
    </source>
</evidence>
<accession>A0A646KM01</accession>
<evidence type="ECO:0000256" key="1">
    <source>
        <dbReference type="SAM" id="MobiDB-lite"/>
    </source>
</evidence>
<dbReference type="PROSITE" id="PS50927">
    <property type="entry name" value="BULB_LECTIN"/>
    <property type="match status" value="1"/>
</dbReference>
<protein>
    <recommendedName>
        <fullName evidence="3">Bulb-type lectin domain-containing protein</fullName>
    </recommendedName>
</protein>
<gene>
    <name evidence="4" type="ORF">FF041_25075</name>
</gene>
<keyword evidence="5" id="KW-1185">Reference proteome</keyword>
<feature type="region of interest" description="Disordered" evidence="1">
    <location>
        <begin position="1"/>
        <end position="21"/>
    </location>
</feature>
<feature type="domain" description="Bulb-type lectin" evidence="3">
    <location>
        <begin position="52"/>
        <end position="159"/>
    </location>
</feature>
<sequence length="161" mass="16898">MSRRQRDSPCRKESPMRPFTHPLSRALGAAVAASTVLVLGGGAAQAATPSGEFEIAPGNKICKNQSWTSWNGRTSLKVTSTGSLTVVKDGRTAWTAPGTAGKGQCAVYTETGDLVVTNAANSAVWSAGTAHTYGWIQVQNDGNVVVHGFYGNPVWHSATHD</sequence>
<evidence type="ECO:0000313" key="5">
    <source>
        <dbReference type="Proteomes" id="UP000419138"/>
    </source>
</evidence>
<dbReference type="EMBL" id="VCLA01000170">
    <property type="protein sequence ID" value="MQT03344.1"/>
    <property type="molecule type" value="Genomic_DNA"/>
</dbReference>
<dbReference type="InterPro" id="IPR036426">
    <property type="entry name" value="Bulb-type_lectin_dom_sf"/>
</dbReference>